<keyword evidence="6" id="KW-1185">Reference proteome</keyword>
<name>A0A7J7ML23_9MAGN</name>
<dbReference type="GO" id="GO:0005759">
    <property type="term" value="C:mitochondrial matrix"/>
    <property type="evidence" value="ECO:0007669"/>
    <property type="project" value="UniProtKB-SubCell"/>
</dbReference>
<feature type="domain" description="Complex 1 LYR protein" evidence="4">
    <location>
        <begin position="6"/>
        <end position="64"/>
    </location>
</feature>
<dbReference type="InterPro" id="IPR008011">
    <property type="entry name" value="Complex1_LYR_dom"/>
</dbReference>
<dbReference type="GO" id="GO:0044183">
    <property type="term" value="F:protein folding chaperone"/>
    <property type="evidence" value="ECO:0007669"/>
    <property type="project" value="TreeGrafter"/>
</dbReference>
<dbReference type="InterPro" id="IPR045298">
    <property type="entry name" value="Complex1_LYR_LYRM7"/>
</dbReference>
<gene>
    <name evidence="5" type="ORF">GIB67_004580</name>
</gene>
<sequence>MVRAIEALRAYRSILRATKESFKGDTVMLNQSAIEVRKKFEENRYITSETEIGVLLDQAREASEFISTMIVQAQVNDRGSLGWLSSLSVGIGSGSSPKMLTLLSNRKSFEANPSRFYPFFLNCKIQIVEPYDFDNNGCRRESTKPDSLLEWNEQLTQQVNPHLTIKPRKISEMLSPEKPDSFFRTCSNHQKHMAVLAVMKPGKEHAECSFELPTEEILPKST</sequence>
<dbReference type="EMBL" id="JACGCM010001419">
    <property type="protein sequence ID" value="KAF6155586.1"/>
    <property type="molecule type" value="Genomic_DNA"/>
</dbReference>
<dbReference type="OrthoDB" id="529194at2759"/>
<dbReference type="AlphaFoldDB" id="A0A7J7ML23"/>
<evidence type="ECO:0000256" key="3">
    <source>
        <dbReference type="ARBA" id="ARBA00023186"/>
    </source>
</evidence>
<accession>A0A7J7ML23</accession>
<evidence type="ECO:0000256" key="1">
    <source>
        <dbReference type="ARBA" id="ARBA00004305"/>
    </source>
</evidence>
<dbReference type="GO" id="GO:0034551">
    <property type="term" value="P:mitochondrial respiratory chain complex III assembly"/>
    <property type="evidence" value="ECO:0007669"/>
    <property type="project" value="InterPro"/>
</dbReference>
<protein>
    <recommendedName>
        <fullName evidence="4">Complex 1 LYR protein domain-containing protein</fullName>
    </recommendedName>
</protein>
<dbReference type="Proteomes" id="UP000541444">
    <property type="component" value="Unassembled WGS sequence"/>
</dbReference>
<reference evidence="5 6" key="1">
    <citation type="journal article" date="2020" name="IScience">
        <title>Genome Sequencing of the Endangered Kingdonia uniflora (Circaeasteraceae, Ranunculales) Reveals Potential Mechanisms of Evolutionary Specialization.</title>
        <authorList>
            <person name="Sun Y."/>
            <person name="Deng T."/>
            <person name="Zhang A."/>
            <person name="Moore M.J."/>
            <person name="Landis J.B."/>
            <person name="Lin N."/>
            <person name="Zhang H."/>
            <person name="Zhang X."/>
            <person name="Huang J."/>
            <person name="Zhang X."/>
            <person name="Sun H."/>
            <person name="Wang H."/>
        </authorList>
    </citation>
    <scope>NUCLEOTIDE SEQUENCE [LARGE SCALE GENOMIC DNA]</scope>
    <source>
        <strain evidence="5">TB1705</strain>
        <tissue evidence="5">Leaf</tissue>
    </source>
</reference>
<organism evidence="5 6">
    <name type="scientific">Kingdonia uniflora</name>
    <dbReference type="NCBI Taxonomy" id="39325"/>
    <lineage>
        <taxon>Eukaryota</taxon>
        <taxon>Viridiplantae</taxon>
        <taxon>Streptophyta</taxon>
        <taxon>Embryophyta</taxon>
        <taxon>Tracheophyta</taxon>
        <taxon>Spermatophyta</taxon>
        <taxon>Magnoliopsida</taxon>
        <taxon>Ranunculales</taxon>
        <taxon>Circaeasteraceae</taxon>
        <taxon>Kingdonia</taxon>
    </lineage>
</organism>
<proteinExistence type="predicted"/>
<evidence type="ECO:0000313" key="5">
    <source>
        <dbReference type="EMBL" id="KAF6155586.1"/>
    </source>
</evidence>
<dbReference type="PANTHER" id="PTHR46749:SF1">
    <property type="entry name" value="COMPLEX III ASSEMBLY FACTOR LYRM7"/>
    <property type="match status" value="1"/>
</dbReference>
<dbReference type="CDD" id="cd20267">
    <property type="entry name" value="Complex1_LYR_LYRM7"/>
    <property type="match status" value="1"/>
</dbReference>
<comment type="subcellular location">
    <subcellularLocation>
        <location evidence="1">Mitochondrion matrix</location>
    </subcellularLocation>
</comment>
<evidence type="ECO:0000259" key="4">
    <source>
        <dbReference type="Pfam" id="PF05347"/>
    </source>
</evidence>
<dbReference type="InterPro" id="IPR050435">
    <property type="entry name" value="MZM1/LYRM7"/>
</dbReference>
<dbReference type="PANTHER" id="PTHR46749">
    <property type="entry name" value="COMPLEX III ASSEMBLY FACTOR LYRM7"/>
    <property type="match status" value="1"/>
</dbReference>
<dbReference type="Pfam" id="PF05347">
    <property type="entry name" value="Complex1_LYR"/>
    <property type="match status" value="1"/>
</dbReference>
<keyword evidence="3" id="KW-0143">Chaperone</keyword>
<comment type="caution">
    <text evidence="5">The sequence shown here is derived from an EMBL/GenBank/DDBJ whole genome shotgun (WGS) entry which is preliminary data.</text>
</comment>
<keyword evidence="2" id="KW-0496">Mitochondrion</keyword>
<evidence type="ECO:0000313" key="6">
    <source>
        <dbReference type="Proteomes" id="UP000541444"/>
    </source>
</evidence>
<evidence type="ECO:0000256" key="2">
    <source>
        <dbReference type="ARBA" id="ARBA00023128"/>
    </source>
</evidence>